<evidence type="ECO:0000313" key="3">
    <source>
        <dbReference type="EMBL" id="GMI16599.1"/>
    </source>
</evidence>
<dbReference type="Proteomes" id="UP001165122">
    <property type="component" value="Unassembled WGS sequence"/>
</dbReference>
<feature type="domain" description="Tyrosine-protein kinase ephrin type A/B receptor-like" evidence="2">
    <location>
        <begin position="88"/>
        <end position="140"/>
    </location>
</feature>
<proteinExistence type="predicted"/>
<reference evidence="4" key="1">
    <citation type="journal article" date="2023" name="Commun. Biol.">
        <title>Genome analysis of Parmales, the sister group of diatoms, reveals the evolutionary specialization of diatoms from phago-mixotrophs to photoautotrophs.</title>
        <authorList>
            <person name="Ban H."/>
            <person name="Sato S."/>
            <person name="Yoshikawa S."/>
            <person name="Yamada K."/>
            <person name="Nakamura Y."/>
            <person name="Ichinomiya M."/>
            <person name="Sato N."/>
            <person name="Blanc-Mathieu R."/>
            <person name="Endo H."/>
            <person name="Kuwata A."/>
            <person name="Ogata H."/>
        </authorList>
    </citation>
    <scope>NUCLEOTIDE SEQUENCE [LARGE SCALE GENOMIC DNA]</scope>
    <source>
        <strain evidence="4">NIES 3700</strain>
    </source>
</reference>
<gene>
    <name evidence="3" type="ORF">TrLO_g15620</name>
</gene>
<dbReference type="InterPro" id="IPR009030">
    <property type="entry name" value="Growth_fac_rcpt_cys_sf"/>
</dbReference>
<protein>
    <recommendedName>
        <fullName evidence="2">Tyrosine-protein kinase ephrin type A/B receptor-like domain-containing protein</fullName>
    </recommendedName>
</protein>
<dbReference type="AlphaFoldDB" id="A0A9W7FPN4"/>
<dbReference type="Gene3D" id="2.10.50.10">
    <property type="entry name" value="Tumor Necrosis Factor Receptor, subunit A, domain 2"/>
    <property type="match status" value="1"/>
</dbReference>
<dbReference type="InterPro" id="IPR011641">
    <property type="entry name" value="Tyr-kin_ephrin_A/B_rcpt-like"/>
</dbReference>
<keyword evidence="4" id="KW-1185">Reference proteome</keyword>
<dbReference type="Pfam" id="PF07699">
    <property type="entry name" value="Ephrin_rec_like"/>
    <property type="match status" value="1"/>
</dbReference>
<accession>A0A9W7FPN4</accession>
<organism evidence="3 4">
    <name type="scientific">Triparma laevis f. longispina</name>
    <dbReference type="NCBI Taxonomy" id="1714387"/>
    <lineage>
        <taxon>Eukaryota</taxon>
        <taxon>Sar</taxon>
        <taxon>Stramenopiles</taxon>
        <taxon>Ochrophyta</taxon>
        <taxon>Bolidophyceae</taxon>
        <taxon>Parmales</taxon>
        <taxon>Triparmaceae</taxon>
        <taxon>Triparma</taxon>
    </lineage>
</organism>
<evidence type="ECO:0000256" key="1">
    <source>
        <dbReference type="SAM" id="MobiDB-lite"/>
    </source>
</evidence>
<dbReference type="PANTHER" id="PTHR46967">
    <property type="entry name" value="INSULIN-LIKE GROWTH FACTOR BINDING PROTEIN,N-TERMINAL"/>
    <property type="match status" value="1"/>
</dbReference>
<evidence type="ECO:0000313" key="4">
    <source>
        <dbReference type="Proteomes" id="UP001165122"/>
    </source>
</evidence>
<dbReference type="PANTHER" id="PTHR46967:SF1">
    <property type="entry name" value="KERATIN-ASSOCIATED PROTEIN 16-1-LIKE"/>
    <property type="match status" value="1"/>
</dbReference>
<sequence>MVSATSKPSRMEERSSCRSGTYYNESQNTGIDCASGNYTATGGNGAGQCKDCDDGFFSASPGAATCFACEAGKCVNAEQTQCLLYSAGKISGVASNDCTVCEAGKFAEGEGNVECKFCNDDEVLRGSTTNSTGTASKSRCVCPKREYQDHQTASCEKVREGVREDIQGMNVTTLNLINGYWRTASNPYEVLPCLGMHHCTGGTDPAKMCAEGYEGPLCAVYSKGYAALGSGADLVCNVCTGSAEGTVTVGLALIGGKKEDEQSLTLNDGQAPLDTGSRLERQTSRARAISESAQAKVAAITEFIDNVHPFAKIFLASFEVVGGLSFTLRLRFPPMFTKFMNICKNVLSLEVILLRPSTTGKSKRKTRTSSTKAP</sequence>
<dbReference type="EMBL" id="BRXW01000257">
    <property type="protein sequence ID" value="GMI16599.1"/>
    <property type="molecule type" value="Genomic_DNA"/>
</dbReference>
<comment type="caution">
    <text evidence="3">The sequence shown here is derived from an EMBL/GenBank/DDBJ whole genome shotgun (WGS) entry which is preliminary data.</text>
</comment>
<evidence type="ECO:0000259" key="2">
    <source>
        <dbReference type="Pfam" id="PF07699"/>
    </source>
</evidence>
<feature type="region of interest" description="Disordered" evidence="1">
    <location>
        <begin position="1"/>
        <end position="21"/>
    </location>
</feature>
<dbReference type="SUPFAM" id="SSF57184">
    <property type="entry name" value="Growth factor receptor domain"/>
    <property type="match status" value="1"/>
</dbReference>
<dbReference type="SMART" id="SM01411">
    <property type="entry name" value="Ephrin_rec_like"/>
    <property type="match status" value="2"/>
</dbReference>
<name>A0A9W7FPN4_9STRA</name>